<keyword evidence="2" id="KW-1133">Transmembrane helix</keyword>
<feature type="compositionally biased region" description="Pro residues" evidence="1">
    <location>
        <begin position="68"/>
        <end position="86"/>
    </location>
</feature>
<evidence type="ECO:0000313" key="3">
    <source>
        <dbReference type="EMBL" id="TDV45553.1"/>
    </source>
</evidence>
<dbReference type="AlphaFoldDB" id="A0A4R7V9D8"/>
<sequence length="286" mass="30107">MMGAVATNEHPGEEPPALPPGLVPGPGPAPPPAQRPPNDITPEQVRQFQEFQRFQELMRKAADEGMPPGNPPPGLLQPWGQPPPKESLPKRMLKAAVSKIITGLVVLAVLVVAGYFAVDYFLGEDHDQPPAHETGGGKATTNLIFETSPRNAVQKVYDDIAQGDAKSACSRFTDDGRAQFTENMSEYGNTCSQIVMTIHNGIAAKHMKSEYANPWIPTSAVPATGDTVSVSSCALEVTGGPRLGLLTLSKIPNSEGAGGGDAQWIVSGHQVEPENCGGSASTPPTT</sequence>
<evidence type="ECO:0000256" key="2">
    <source>
        <dbReference type="SAM" id="Phobius"/>
    </source>
</evidence>
<keyword evidence="4" id="KW-1185">Reference proteome</keyword>
<feature type="compositionally biased region" description="Pro residues" evidence="1">
    <location>
        <begin position="14"/>
        <end position="35"/>
    </location>
</feature>
<feature type="region of interest" description="Disordered" evidence="1">
    <location>
        <begin position="1"/>
        <end position="45"/>
    </location>
</feature>
<dbReference type="EMBL" id="SOCP01000012">
    <property type="protein sequence ID" value="TDV45553.1"/>
    <property type="molecule type" value="Genomic_DNA"/>
</dbReference>
<keyword evidence="2" id="KW-0472">Membrane</keyword>
<name>A0A4R7V9D8_9PSEU</name>
<evidence type="ECO:0000256" key="1">
    <source>
        <dbReference type="SAM" id="MobiDB-lite"/>
    </source>
</evidence>
<dbReference type="Proteomes" id="UP000294927">
    <property type="component" value="Unassembled WGS sequence"/>
</dbReference>
<evidence type="ECO:0000313" key="4">
    <source>
        <dbReference type="Proteomes" id="UP000294927"/>
    </source>
</evidence>
<protein>
    <submittedName>
        <fullName evidence="3">Uncharacterized protein</fullName>
    </submittedName>
</protein>
<feature type="region of interest" description="Disordered" evidence="1">
    <location>
        <begin position="62"/>
        <end position="87"/>
    </location>
</feature>
<reference evidence="3 4" key="1">
    <citation type="submission" date="2019-03" db="EMBL/GenBank/DDBJ databases">
        <title>Genomic Encyclopedia of Archaeal and Bacterial Type Strains, Phase II (KMG-II): from individual species to whole genera.</title>
        <authorList>
            <person name="Goeker M."/>
        </authorList>
    </citation>
    <scope>NUCLEOTIDE SEQUENCE [LARGE SCALE GENOMIC DNA]</scope>
    <source>
        <strain evidence="3 4">DSM 45499</strain>
    </source>
</reference>
<comment type="caution">
    <text evidence="3">The sequence shown here is derived from an EMBL/GenBank/DDBJ whole genome shotgun (WGS) entry which is preliminary data.</text>
</comment>
<accession>A0A4R7V9D8</accession>
<proteinExistence type="predicted"/>
<keyword evidence="2" id="KW-0812">Transmembrane</keyword>
<organism evidence="3 4">
    <name type="scientific">Actinophytocola oryzae</name>
    <dbReference type="NCBI Taxonomy" id="502181"/>
    <lineage>
        <taxon>Bacteria</taxon>
        <taxon>Bacillati</taxon>
        <taxon>Actinomycetota</taxon>
        <taxon>Actinomycetes</taxon>
        <taxon>Pseudonocardiales</taxon>
        <taxon>Pseudonocardiaceae</taxon>
    </lineage>
</organism>
<feature type="transmembrane region" description="Helical" evidence="2">
    <location>
        <begin position="100"/>
        <end position="122"/>
    </location>
</feature>
<gene>
    <name evidence="3" type="ORF">CLV71_112225</name>
</gene>